<evidence type="ECO:0000256" key="1">
    <source>
        <dbReference type="SAM" id="MobiDB-lite"/>
    </source>
</evidence>
<evidence type="ECO:0000313" key="2">
    <source>
        <dbReference type="EMBL" id="GGJ65153.1"/>
    </source>
</evidence>
<dbReference type="Proteomes" id="UP000606115">
    <property type="component" value="Unassembled WGS sequence"/>
</dbReference>
<protein>
    <recommendedName>
        <fullName evidence="4">HNH endonuclease</fullName>
    </recommendedName>
</protein>
<feature type="region of interest" description="Disordered" evidence="1">
    <location>
        <begin position="539"/>
        <end position="589"/>
    </location>
</feature>
<name>A0ABQ2DNL7_9MICC</name>
<keyword evidence="3" id="KW-1185">Reference proteome</keyword>
<dbReference type="RefSeq" id="WP_188686037.1">
    <property type="nucleotide sequence ID" value="NZ_BMKX01000006.1"/>
</dbReference>
<dbReference type="EMBL" id="BMKX01000006">
    <property type="protein sequence ID" value="GGJ65153.1"/>
    <property type="molecule type" value="Genomic_DNA"/>
</dbReference>
<proteinExistence type="predicted"/>
<feature type="compositionally biased region" description="Pro residues" evidence="1">
    <location>
        <begin position="568"/>
        <end position="583"/>
    </location>
</feature>
<evidence type="ECO:0000313" key="3">
    <source>
        <dbReference type="Proteomes" id="UP000606115"/>
    </source>
</evidence>
<reference evidence="3" key="1">
    <citation type="journal article" date="2019" name="Int. J. Syst. Evol. Microbiol.">
        <title>The Global Catalogue of Microorganisms (GCM) 10K type strain sequencing project: providing services to taxonomists for standard genome sequencing and annotation.</title>
        <authorList>
            <consortium name="The Broad Institute Genomics Platform"/>
            <consortium name="The Broad Institute Genome Sequencing Center for Infectious Disease"/>
            <person name="Wu L."/>
            <person name="Ma J."/>
        </authorList>
    </citation>
    <scope>NUCLEOTIDE SEQUENCE [LARGE SCALE GENOMIC DNA]</scope>
    <source>
        <strain evidence="3">CGMCC 1.3685</strain>
    </source>
</reference>
<gene>
    <name evidence="2" type="ORF">GCM10007173_25070</name>
</gene>
<comment type="caution">
    <text evidence="2">The sequence shown here is derived from an EMBL/GenBank/DDBJ whole genome shotgun (WGS) entry which is preliminary data.</text>
</comment>
<evidence type="ECO:0008006" key="4">
    <source>
        <dbReference type="Google" id="ProtNLM"/>
    </source>
</evidence>
<organism evidence="2 3">
    <name type="scientific">Glutamicibacter ardleyensis</name>
    <dbReference type="NCBI Taxonomy" id="225894"/>
    <lineage>
        <taxon>Bacteria</taxon>
        <taxon>Bacillati</taxon>
        <taxon>Actinomycetota</taxon>
        <taxon>Actinomycetes</taxon>
        <taxon>Micrococcales</taxon>
        <taxon>Micrococcaceae</taxon>
        <taxon>Glutamicibacter</taxon>
    </lineage>
</organism>
<dbReference type="GeneID" id="303304859"/>
<accession>A0ABQ2DNL7</accession>
<sequence>MNTPALIATLHTLCAAPLQLGTQLTGDMMLRLGSLTLALFTAIGQLVHQHRDPRLVLAYCDLVEKFAQQIHHEQLATALDAELSGAHALSLESFDQLRAGTCILEGEPQLAVGRTCYKSAGDLLAAWLGLNYFEAQRRIDDAHLLIGRRTAQGESCEPRMPQLARLYADCGANRRSITVTARRLEKLEPKDTTFDGTPAQLTARDTDGQLLETHAARALAQLGPNAARKEISTRIGIYKELHCEKQPPALGLFIGPVIDGVHEFTLRTLAAHAQVIRSIRVQSADWRTQAGKAARHATAEPAAFVPDPSPATKAQQPVAHPAATPSTPTWLQPETPMPAWAKPADKQSEADGTPNCTTKPEPTGNHEETVTSELRALNAFMAILTSPASGGKIKPVIPRIFVYMWLSDLQNLAEAHAVTSNGVHLPPGELRRTLAEANIIPVVLGGNSQPLDLGRSRRYHEGYVRAAVLARDRGCIVPDCTTPPDHVEIDHYQRSWADGGTTSVQSGAGLCPDGHHSRHVDQIRIVDVDGLPHVILPAHLDPEQKPRRNTYWGALQLGDAPDHEAAPVAPPDPPGSTDPPGSPGSPEES</sequence>
<feature type="region of interest" description="Disordered" evidence="1">
    <location>
        <begin position="291"/>
        <end position="369"/>
    </location>
</feature>